<dbReference type="PANTHER" id="PTHR45586">
    <property type="entry name" value="TPR REPEAT-CONTAINING PROTEIN PA4667"/>
    <property type="match status" value="1"/>
</dbReference>
<gene>
    <name evidence="3" type="ORF">METZ01_LOCUS71665</name>
</gene>
<feature type="non-terminal residue" evidence="3">
    <location>
        <position position="1"/>
    </location>
</feature>
<accession>A0A381TTK1</accession>
<evidence type="ECO:0000256" key="1">
    <source>
        <dbReference type="ARBA" id="ARBA00022737"/>
    </source>
</evidence>
<dbReference type="InterPro" id="IPR019734">
    <property type="entry name" value="TPR_rpt"/>
</dbReference>
<dbReference type="PROSITE" id="PS50005">
    <property type="entry name" value="TPR"/>
    <property type="match status" value="3"/>
</dbReference>
<dbReference type="InterPro" id="IPR011990">
    <property type="entry name" value="TPR-like_helical_dom_sf"/>
</dbReference>
<dbReference type="EMBL" id="UINC01005063">
    <property type="protein sequence ID" value="SVA18811.1"/>
    <property type="molecule type" value="Genomic_DNA"/>
</dbReference>
<evidence type="ECO:0000256" key="2">
    <source>
        <dbReference type="ARBA" id="ARBA00022803"/>
    </source>
</evidence>
<organism evidence="3">
    <name type="scientific">marine metagenome</name>
    <dbReference type="NCBI Taxonomy" id="408172"/>
    <lineage>
        <taxon>unclassified sequences</taxon>
        <taxon>metagenomes</taxon>
        <taxon>ecological metagenomes</taxon>
    </lineage>
</organism>
<reference evidence="3" key="1">
    <citation type="submission" date="2018-05" db="EMBL/GenBank/DDBJ databases">
        <authorList>
            <person name="Lanie J.A."/>
            <person name="Ng W.-L."/>
            <person name="Kazmierczak K.M."/>
            <person name="Andrzejewski T.M."/>
            <person name="Davidsen T.M."/>
            <person name="Wayne K.J."/>
            <person name="Tettelin H."/>
            <person name="Glass J.I."/>
            <person name="Rusch D."/>
            <person name="Podicherti R."/>
            <person name="Tsui H.-C.T."/>
            <person name="Winkler M.E."/>
        </authorList>
    </citation>
    <scope>NUCLEOTIDE SEQUENCE</scope>
</reference>
<dbReference type="Pfam" id="PF13181">
    <property type="entry name" value="TPR_8"/>
    <property type="match status" value="1"/>
</dbReference>
<dbReference type="InterPro" id="IPR051012">
    <property type="entry name" value="CellSynth/LPSAsmb/PSIAsmb"/>
</dbReference>
<proteinExistence type="predicted"/>
<keyword evidence="1" id="KW-0677">Repeat</keyword>
<dbReference type="SUPFAM" id="SSF48452">
    <property type="entry name" value="TPR-like"/>
    <property type="match status" value="2"/>
</dbReference>
<dbReference type="Gene3D" id="1.25.40.10">
    <property type="entry name" value="Tetratricopeptide repeat domain"/>
    <property type="match status" value="3"/>
</dbReference>
<name>A0A381TTK1_9ZZZZ</name>
<evidence type="ECO:0000313" key="3">
    <source>
        <dbReference type="EMBL" id="SVA18811.1"/>
    </source>
</evidence>
<dbReference type="PANTHER" id="PTHR45586:SF1">
    <property type="entry name" value="LIPOPOLYSACCHARIDE ASSEMBLY PROTEIN B"/>
    <property type="match status" value="1"/>
</dbReference>
<dbReference type="SMART" id="SM00028">
    <property type="entry name" value="TPR"/>
    <property type="match status" value="8"/>
</dbReference>
<protein>
    <submittedName>
        <fullName evidence="3">Uncharacterized protein</fullName>
    </submittedName>
</protein>
<keyword evidence="2" id="KW-0802">TPR repeat</keyword>
<dbReference type="AlphaFoldDB" id="A0A381TTK1"/>
<sequence>NYALAVLEFQDAIDLDPNAATIHVSIADAYRRLGKAKRTEDHLRIALDLDPEETEAREMLGQLFFTQKNYLEAQSVFKELNQSDPDNLDYIYTLADLARIQKNWDLAIDYYIEGYEVNSMAIEGLEQALQIAMTTNTFDRAEEVCTLLLEDDPDNIKLLETMRDLTLFSQNYELALNAVERIEKLQGSTPELLIQKSALYEELNNSDLALRIMYEAFSQDSLNVDILHRLVSLLMDEEENEQAVLYNQRIIDHFPDDPRGFINNAVMALSGKKPEEAILALSPHSDRFYQDFTVQYLLGTAYYQFKDYGNAKIHLAQALSIYPQSQNTKHNLALIYDSTGEWDESDKLYMELITTDSTDAQAFNNYAYSLVERGKDFEFALELAQNAIRLEPKSAAYLDTIGWIYFKMDRF</sequence>
<dbReference type="Pfam" id="PF13432">
    <property type="entry name" value="TPR_16"/>
    <property type="match status" value="1"/>
</dbReference>
<feature type="non-terminal residue" evidence="3">
    <location>
        <position position="411"/>
    </location>
</feature>